<dbReference type="InterPro" id="IPR005183">
    <property type="entry name" value="DUF305_CopM-like"/>
</dbReference>
<gene>
    <name evidence="3" type="ORF">EZ242_04480</name>
</gene>
<dbReference type="EMBL" id="SMLL01000001">
    <property type="protein sequence ID" value="TFZ05008.1"/>
    <property type="molecule type" value="Genomic_DNA"/>
</dbReference>
<reference evidence="3 4" key="1">
    <citation type="submission" date="2019-03" db="EMBL/GenBank/DDBJ databases">
        <title>Ramlibacter rhizophilus CCTCC AB2015357, whole genome shotgun sequence.</title>
        <authorList>
            <person name="Zhang X."/>
            <person name="Feng G."/>
            <person name="Zhu H."/>
        </authorList>
    </citation>
    <scope>NUCLEOTIDE SEQUENCE [LARGE SCALE GENOMIC DNA]</scope>
    <source>
        <strain evidence="3 4">CCTCC AB2015357</strain>
    </source>
</reference>
<proteinExistence type="predicted"/>
<organism evidence="3 4">
    <name type="scientific">Ramlibacter rhizophilus</name>
    <dbReference type="NCBI Taxonomy" id="1781167"/>
    <lineage>
        <taxon>Bacteria</taxon>
        <taxon>Pseudomonadati</taxon>
        <taxon>Pseudomonadota</taxon>
        <taxon>Betaproteobacteria</taxon>
        <taxon>Burkholderiales</taxon>
        <taxon>Comamonadaceae</taxon>
        <taxon>Ramlibacter</taxon>
    </lineage>
</organism>
<keyword evidence="1" id="KW-0812">Transmembrane</keyword>
<dbReference type="Proteomes" id="UP000297564">
    <property type="component" value="Unassembled WGS sequence"/>
</dbReference>
<accession>A0A4Z0C3E8</accession>
<evidence type="ECO:0000313" key="3">
    <source>
        <dbReference type="EMBL" id="TFZ05008.1"/>
    </source>
</evidence>
<keyword evidence="1" id="KW-1133">Transmembrane helix</keyword>
<dbReference type="Pfam" id="PF03713">
    <property type="entry name" value="DUF305"/>
    <property type="match status" value="1"/>
</dbReference>
<evidence type="ECO:0000256" key="1">
    <source>
        <dbReference type="SAM" id="Phobius"/>
    </source>
</evidence>
<dbReference type="Gene3D" id="1.20.1260.10">
    <property type="match status" value="1"/>
</dbReference>
<evidence type="ECO:0000313" key="4">
    <source>
        <dbReference type="Proteomes" id="UP000297564"/>
    </source>
</evidence>
<comment type="caution">
    <text evidence="3">The sequence shown here is derived from an EMBL/GenBank/DDBJ whole genome shotgun (WGS) entry which is preliminary data.</text>
</comment>
<dbReference type="OrthoDB" id="8603558at2"/>
<evidence type="ECO:0000259" key="2">
    <source>
        <dbReference type="Pfam" id="PF03713"/>
    </source>
</evidence>
<feature type="domain" description="DUF305" evidence="2">
    <location>
        <begin position="94"/>
        <end position="147"/>
    </location>
</feature>
<sequence length="151" mass="17548">MQMSYWRFAAMIATSTVVMYILMYLNTYAWEQVFWSETRAWMALLMGATMSVIMLAYMLAMYKRKGLNLAIFGGSVAVFALTLWLVRSQATVDDIDYMKAMIPHHSIAILTSSRAQISDPRVRKLADEIIEAQEREIAEMRYLVRDLERRD</sequence>
<feature type="transmembrane region" description="Helical" evidence="1">
    <location>
        <begin position="67"/>
        <end position="86"/>
    </location>
</feature>
<dbReference type="AlphaFoldDB" id="A0A4Z0C3E8"/>
<protein>
    <submittedName>
        <fullName evidence="3">DUF305 domain-containing protein</fullName>
    </submittedName>
</protein>
<dbReference type="RefSeq" id="WP_135283891.1">
    <property type="nucleotide sequence ID" value="NZ_SMLL01000001.1"/>
</dbReference>
<feature type="transmembrane region" description="Helical" evidence="1">
    <location>
        <begin position="40"/>
        <end position="60"/>
    </location>
</feature>
<dbReference type="InterPro" id="IPR012347">
    <property type="entry name" value="Ferritin-like"/>
</dbReference>
<keyword evidence="4" id="KW-1185">Reference proteome</keyword>
<name>A0A4Z0C3E8_9BURK</name>
<feature type="transmembrane region" description="Helical" evidence="1">
    <location>
        <begin position="5"/>
        <end position="25"/>
    </location>
</feature>
<keyword evidence="1" id="KW-0472">Membrane</keyword>